<protein>
    <recommendedName>
        <fullName evidence="9">Adenylosuccinate synthetase, chloroplastic</fullName>
        <shortName evidence="9">AMPSase</shortName>
        <shortName evidence="9">AdSS</shortName>
        <ecNumber evidence="9">6.3.4.4</ecNumber>
    </recommendedName>
    <alternativeName>
        <fullName evidence="9">IMP--aspartate ligase</fullName>
    </alternativeName>
</protein>
<evidence type="ECO:0000256" key="3">
    <source>
        <dbReference type="ARBA" id="ARBA00022723"/>
    </source>
</evidence>
<evidence type="ECO:0000256" key="4">
    <source>
        <dbReference type="ARBA" id="ARBA00022741"/>
    </source>
</evidence>
<dbReference type="InterPro" id="IPR033128">
    <property type="entry name" value="Adenylosuccin_syn_Lys_AS"/>
</dbReference>
<dbReference type="EC" id="6.3.4.4" evidence="9"/>
<feature type="binding site" evidence="9">
    <location>
        <begin position="76"/>
        <end position="82"/>
    </location>
    <ligand>
        <name>GTP</name>
        <dbReference type="ChEBI" id="CHEBI:37565"/>
    </ligand>
</feature>
<evidence type="ECO:0000256" key="7">
    <source>
        <dbReference type="ARBA" id="ARBA00023134"/>
    </source>
</evidence>
<feature type="active site" evidence="10">
    <location>
        <position position="252"/>
    </location>
</feature>
<dbReference type="FunFam" id="3.90.170.10:FF:000001">
    <property type="entry name" value="Adenylosuccinate synthetase"/>
    <property type="match status" value="1"/>
</dbReference>
<dbReference type="PANTHER" id="PTHR11846:SF0">
    <property type="entry name" value="ADENYLOSUCCINATE SYNTHETASE"/>
    <property type="match status" value="1"/>
</dbReference>
<keyword evidence="9" id="KW-0934">Plastid</keyword>
<comment type="subunit">
    <text evidence="1 9">Homodimer.</text>
</comment>
<reference evidence="12 13" key="1">
    <citation type="journal article" date="2018" name="PLoS Genet.">
        <title>Population sequencing reveals clonal diversity and ancestral inbreeding in the grapevine cultivar Chardonnay.</title>
        <authorList>
            <person name="Roach M.J."/>
            <person name="Johnson D.L."/>
            <person name="Bohlmann J."/>
            <person name="van Vuuren H.J."/>
            <person name="Jones S.J."/>
            <person name="Pretorius I.S."/>
            <person name="Schmidt S.A."/>
            <person name="Borneman A.R."/>
        </authorList>
    </citation>
    <scope>NUCLEOTIDE SEQUENCE [LARGE SCALE GENOMIC DNA]</scope>
    <source>
        <strain evidence="13">cv. Chardonnay</strain>
        <tissue evidence="12">Leaf</tissue>
    </source>
</reference>
<evidence type="ECO:0000256" key="8">
    <source>
        <dbReference type="ARBA" id="ARBA00050432"/>
    </source>
</evidence>
<feature type="active site" description="Proton donor" evidence="9">
    <location>
        <position position="152"/>
    </location>
</feature>
<accession>A0A438C048</accession>
<dbReference type="GO" id="GO:0005525">
    <property type="term" value="F:GTP binding"/>
    <property type="evidence" value="ECO:0007669"/>
    <property type="project" value="UniProtKB-UniRule"/>
</dbReference>
<keyword evidence="9" id="KW-0150">Chloroplast</keyword>
<feature type="active site" description="Proton acceptor" evidence="9">
    <location>
        <position position="77"/>
    </location>
</feature>
<dbReference type="Pfam" id="PF00709">
    <property type="entry name" value="Adenylsucc_synt"/>
    <property type="match status" value="2"/>
</dbReference>
<dbReference type="GO" id="GO:0044208">
    <property type="term" value="P:'de novo' AMP biosynthetic process"/>
    <property type="evidence" value="ECO:0007669"/>
    <property type="project" value="UniProtKB-UniRule"/>
</dbReference>
<dbReference type="EMBL" id="QGNW01002588">
    <property type="protein sequence ID" value="RVW16599.1"/>
    <property type="molecule type" value="Genomic_DNA"/>
</dbReference>
<keyword evidence="7 9" id="KW-0342">GTP-binding</keyword>
<evidence type="ECO:0000256" key="2">
    <source>
        <dbReference type="ARBA" id="ARBA00022598"/>
    </source>
</evidence>
<dbReference type="InterPro" id="IPR042110">
    <property type="entry name" value="Adenylosuccinate_synth_dom2"/>
</dbReference>
<dbReference type="SMART" id="SM00788">
    <property type="entry name" value="Adenylsucc_synt"/>
    <property type="match status" value="1"/>
</dbReference>
<keyword evidence="3 9" id="KW-0479">Metal-binding</keyword>
<feature type="binding site" evidence="9">
    <location>
        <begin position="410"/>
        <end position="416"/>
    </location>
    <ligand>
        <name>substrate</name>
    </ligand>
</feature>
<feature type="binding site" evidence="9">
    <location>
        <position position="241"/>
    </location>
    <ligand>
        <name>IMP</name>
        <dbReference type="ChEBI" id="CHEBI:58053"/>
    </ligand>
</feature>
<organism evidence="12 13">
    <name type="scientific">Vitis vinifera</name>
    <name type="common">Grape</name>
    <dbReference type="NCBI Taxonomy" id="29760"/>
    <lineage>
        <taxon>Eukaryota</taxon>
        <taxon>Viridiplantae</taxon>
        <taxon>Streptophyta</taxon>
        <taxon>Embryophyta</taxon>
        <taxon>Tracheophyta</taxon>
        <taxon>Spermatophyta</taxon>
        <taxon>Magnoliopsida</taxon>
        <taxon>eudicotyledons</taxon>
        <taxon>Gunneridae</taxon>
        <taxon>Pentapetalae</taxon>
        <taxon>rosids</taxon>
        <taxon>Vitales</taxon>
        <taxon>Vitaceae</taxon>
        <taxon>Viteae</taxon>
        <taxon>Vitis</taxon>
    </lineage>
</organism>
<dbReference type="Gene3D" id="3.90.170.10">
    <property type="entry name" value="Adenylosuccinate Synthetase, subunit A, domain 3"/>
    <property type="match status" value="1"/>
</dbReference>
<dbReference type="NCBIfam" id="TIGR00184">
    <property type="entry name" value="purA"/>
    <property type="match status" value="1"/>
</dbReference>
<dbReference type="InterPro" id="IPR018220">
    <property type="entry name" value="Adenylosuccin_syn_GTP-bd"/>
</dbReference>
<evidence type="ECO:0000256" key="5">
    <source>
        <dbReference type="ARBA" id="ARBA00022755"/>
    </source>
</evidence>
<comment type="catalytic activity">
    <reaction evidence="8 9 11">
        <text>IMP + L-aspartate + GTP = N(6)-(1,2-dicarboxyethyl)-AMP + GDP + phosphate + 2 H(+)</text>
        <dbReference type="Rhea" id="RHEA:15753"/>
        <dbReference type="ChEBI" id="CHEBI:15378"/>
        <dbReference type="ChEBI" id="CHEBI:29991"/>
        <dbReference type="ChEBI" id="CHEBI:37565"/>
        <dbReference type="ChEBI" id="CHEBI:43474"/>
        <dbReference type="ChEBI" id="CHEBI:57567"/>
        <dbReference type="ChEBI" id="CHEBI:58053"/>
        <dbReference type="ChEBI" id="CHEBI:58189"/>
        <dbReference type="EC" id="6.3.4.4"/>
    </reaction>
</comment>
<dbReference type="PROSITE" id="PS01266">
    <property type="entry name" value="ADENYLOSUCCIN_SYN_1"/>
    <property type="match status" value="1"/>
</dbReference>
<dbReference type="GO" id="GO:0009507">
    <property type="term" value="C:chloroplast"/>
    <property type="evidence" value="ECO:0007669"/>
    <property type="project" value="UniProtKB-SubCell"/>
</dbReference>
<evidence type="ECO:0000256" key="11">
    <source>
        <dbReference type="RuleBase" id="RU000520"/>
    </source>
</evidence>
<dbReference type="HAMAP" id="MF_00011">
    <property type="entry name" value="Adenylosucc_synth"/>
    <property type="match status" value="1"/>
</dbReference>
<evidence type="ECO:0000313" key="12">
    <source>
        <dbReference type="EMBL" id="RVW16599.1"/>
    </source>
</evidence>
<comment type="cofactor">
    <cofactor evidence="9">
        <name>Mg(2+)</name>
        <dbReference type="ChEBI" id="CHEBI:18420"/>
    </cofactor>
    <text evidence="9">Binds 1 Mg(2+) ion per subunit.</text>
</comment>
<comment type="subcellular location">
    <subcellularLocation>
        <location evidence="9">Plastid</location>
        <location evidence="9">Chloroplast</location>
    </subcellularLocation>
</comment>
<dbReference type="InterPro" id="IPR042111">
    <property type="entry name" value="Adenylosuccinate_synth_dom3"/>
</dbReference>
<keyword evidence="2 9" id="KW-0436">Ligase</keyword>
<dbReference type="GO" id="GO:0004019">
    <property type="term" value="F:adenylosuccinate synthase activity"/>
    <property type="evidence" value="ECO:0007669"/>
    <property type="project" value="UniProtKB-UniRule"/>
</dbReference>
<dbReference type="Gene3D" id="1.10.300.10">
    <property type="entry name" value="Adenylosuccinate Synthetase, subunit A, domain 2"/>
    <property type="match status" value="1"/>
</dbReference>
<keyword evidence="4 9" id="KW-0547">Nucleotide-binding</keyword>
<feature type="binding site" evidence="9">
    <location>
        <position position="335"/>
    </location>
    <ligand>
        <name>IMP</name>
        <dbReference type="ChEBI" id="CHEBI:58053"/>
    </ligand>
</feature>
<proteinExistence type="inferred from homology"/>
<feature type="binding site" evidence="9">
    <location>
        <position position="151"/>
    </location>
    <ligand>
        <name>Mg(2+)</name>
        <dbReference type="ChEBI" id="CHEBI:18420"/>
    </ligand>
</feature>
<evidence type="ECO:0000256" key="10">
    <source>
        <dbReference type="PROSITE-ProRule" id="PRU10134"/>
    </source>
</evidence>
<comment type="function">
    <text evidence="11">Plays an important role in the de novo pathway of purine nucleotide biosynthesis.</text>
</comment>
<dbReference type="CDD" id="cd03108">
    <property type="entry name" value="AdSS"/>
    <property type="match status" value="1"/>
</dbReference>
<feature type="binding site" evidence="9">
    <location>
        <begin position="149"/>
        <end position="152"/>
    </location>
    <ligand>
        <name>IMP</name>
        <dbReference type="ChEBI" id="CHEBI:58053"/>
    </ligand>
</feature>
<evidence type="ECO:0000256" key="1">
    <source>
        <dbReference type="ARBA" id="ARBA00011738"/>
    </source>
</evidence>
<comment type="similarity">
    <text evidence="9 11">Belongs to the adenylosuccinate synthetase family.</text>
</comment>
<dbReference type="PANTHER" id="PTHR11846">
    <property type="entry name" value="ADENYLOSUCCINATE SYNTHETASE"/>
    <property type="match status" value="1"/>
</dbReference>
<dbReference type="InterPro" id="IPR042109">
    <property type="entry name" value="Adenylosuccinate_synth_dom1"/>
</dbReference>
<feature type="binding site" evidence="9">
    <location>
        <begin position="442"/>
        <end position="444"/>
    </location>
    <ligand>
        <name>GTP</name>
        <dbReference type="ChEBI" id="CHEBI:37565"/>
    </ligand>
</feature>
<keyword evidence="6 9" id="KW-0460">Magnesium</keyword>
<feature type="binding site" evidence="9">
    <location>
        <position position="255"/>
    </location>
    <ligand>
        <name>IMP</name>
        <dbReference type="ChEBI" id="CHEBI:58053"/>
        <note>ligand shared between dimeric partners</note>
    </ligand>
</feature>
<gene>
    <name evidence="12" type="primary">PURA2_0</name>
    <name evidence="9" type="synonym">PURA</name>
    <name evidence="12" type="ORF">CK203_069306</name>
</gene>
<evidence type="ECO:0000313" key="13">
    <source>
        <dbReference type="Proteomes" id="UP000288805"/>
    </source>
</evidence>
<feature type="binding site" evidence="9">
    <location>
        <position position="350"/>
    </location>
    <ligand>
        <name>IMP</name>
        <dbReference type="ChEBI" id="CHEBI:58053"/>
    </ligand>
</feature>
<feature type="binding site" evidence="9">
    <location>
        <position position="414"/>
    </location>
    <ligand>
        <name>IMP</name>
        <dbReference type="ChEBI" id="CHEBI:58053"/>
    </ligand>
</feature>
<comment type="pathway">
    <text evidence="9 11">Purine metabolism; AMP biosynthesis via de novo pathway; AMP from IMP: step 1/2.</text>
</comment>
<dbReference type="UniPathway" id="UPA00075">
    <property type="reaction ID" value="UER00335"/>
</dbReference>
<dbReference type="Gene3D" id="3.40.440.10">
    <property type="entry name" value="Adenylosuccinate Synthetase, subunit A, domain 1"/>
    <property type="match status" value="2"/>
</dbReference>
<dbReference type="InterPro" id="IPR001114">
    <property type="entry name" value="Adenylosuccinate_synthetase"/>
</dbReference>
<feature type="binding site" evidence="9">
    <location>
        <position position="77"/>
    </location>
    <ligand>
        <name>Mg(2+)</name>
        <dbReference type="ChEBI" id="CHEBI:18420"/>
    </ligand>
</feature>
<comment type="caution">
    <text evidence="12">The sequence shown here is derived from an EMBL/GenBank/DDBJ whole genome shotgun (WGS) entry which is preliminary data.</text>
</comment>
<dbReference type="InterPro" id="IPR027417">
    <property type="entry name" value="P-loop_NTPase"/>
</dbReference>
<dbReference type="SUPFAM" id="SSF52540">
    <property type="entry name" value="P-loop containing nucleoside triphosphate hydrolases"/>
    <property type="match status" value="1"/>
</dbReference>
<keyword evidence="5 9" id="KW-0658">Purine biosynthesis</keyword>
<evidence type="ECO:0000256" key="9">
    <source>
        <dbReference type="HAMAP-Rule" id="MF_03125"/>
    </source>
</evidence>
<sequence>MNISSLTLDSNPISRTFSAANPRTQRSPFIRHRNVVVCSVKSVPSSPSLVAAPAGEGLNRIESLSQVSAVLGCQWGDEGKGKLVDILAKHFDIVARCQVTPCNQSMQELACDVCPTIDMMRDWQHATSQLHMMQGCLENVKRCQVGGANAGHTIYNSEGKKFALHLVPSGILNEEIMCVIGNGVVVHLPGLFEEIDGLESNGVSCKGRILVSDRAHLLFDFHQVIDGLREAELAKSFIGTTKRGIGPCYSSKVIRNGIRVCDLRHMDTFPQKLDLLLSDAASRFKGFEYGPNMLKEEVEKYKRFAERLEPFITDTVDFMNESISQKKKILVEGGQATMLDIDFGTYPFVTSSSPSAGGICTGLGIAPRVLGDLVGVVKAYNTRVGSGPFPTENLGRVGDQLRFAGQEFGTTTGRPRRCGWLDIVALKYSCQINGFSSLNLTKLDVLSDLSEIWLGVGYKEIDGKPIKSFPADLRSLEQLQVEYEILPGWKTDISGFKNYSDLPKAAQQYVERIEELVGVPIHYIGVGPGREALIYK</sequence>
<feature type="binding site" evidence="9">
    <location>
        <begin position="151"/>
        <end position="153"/>
    </location>
    <ligand>
        <name>GTP</name>
        <dbReference type="ChEBI" id="CHEBI:37565"/>
    </ligand>
</feature>
<name>A0A438C048_VITVI</name>
<feature type="binding site" evidence="9">
    <location>
        <begin position="77"/>
        <end position="80"/>
    </location>
    <ligand>
        <name>IMP</name>
        <dbReference type="ChEBI" id="CHEBI:58053"/>
    </ligand>
</feature>
<dbReference type="NCBIfam" id="NF002223">
    <property type="entry name" value="PRK01117.1"/>
    <property type="match status" value="1"/>
</dbReference>
<feature type="binding site" evidence="9">
    <location>
        <position position="416"/>
    </location>
    <ligand>
        <name>GTP</name>
        <dbReference type="ChEBI" id="CHEBI:37565"/>
    </ligand>
</feature>
<dbReference type="FunFam" id="1.10.300.10:FF:000002">
    <property type="entry name" value="Adenylosuccinate synthetase, chloroplastic"/>
    <property type="match status" value="1"/>
</dbReference>
<dbReference type="AlphaFoldDB" id="A0A438C048"/>
<dbReference type="GO" id="GO:0000287">
    <property type="term" value="F:magnesium ion binding"/>
    <property type="evidence" value="ECO:0007669"/>
    <property type="project" value="UniProtKB-UniRule"/>
</dbReference>
<feature type="binding site" evidence="9">
    <location>
        <begin position="525"/>
        <end position="527"/>
    </location>
    <ligand>
        <name>GTP</name>
        <dbReference type="ChEBI" id="CHEBI:37565"/>
    </ligand>
</feature>
<comment type="function">
    <text evidence="9">Plays an important role in the de novo pathway and in the salvage pathway of purine nucleotide biosynthesis. Catalyzes the first commited step in the biosynthesis of AMP from IMP.</text>
</comment>
<evidence type="ECO:0000256" key="6">
    <source>
        <dbReference type="ARBA" id="ARBA00022842"/>
    </source>
</evidence>
<dbReference type="Proteomes" id="UP000288805">
    <property type="component" value="Unassembled WGS sequence"/>
</dbReference>
<dbReference type="PROSITE" id="PS00513">
    <property type="entry name" value="ADENYLOSUCCIN_SYN_2"/>
    <property type="match status" value="1"/>
</dbReference>